<feature type="active site" description="Proton acceptor" evidence="2">
    <location>
        <position position="121"/>
    </location>
</feature>
<comment type="similarity">
    <text evidence="2">Belongs to the 2H phosphoesterase superfamily. ThpR family.</text>
</comment>
<reference evidence="4" key="1">
    <citation type="submission" date="2016-10" db="EMBL/GenBank/DDBJ databases">
        <authorList>
            <person name="Varghese N."/>
            <person name="Submissions S."/>
        </authorList>
    </citation>
    <scope>NUCLEOTIDE SEQUENCE [LARGE SCALE GENOMIC DNA]</scope>
    <source>
        <strain evidence="4">CECT 8338</strain>
    </source>
</reference>
<name>A0A1H2H438_9GAMM</name>
<gene>
    <name evidence="3" type="ORF">SAMN05216210_2742</name>
</gene>
<dbReference type="Gene3D" id="3.90.1140.10">
    <property type="entry name" value="Cyclic phosphodiesterase"/>
    <property type="match status" value="1"/>
</dbReference>
<dbReference type="AlphaFoldDB" id="A0A1H2H438"/>
<comment type="function">
    <text evidence="2">Hydrolyzes RNA 2',3'-cyclic phosphodiester to an RNA 2'-phosphomonoester.</text>
</comment>
<dbReference type="STRING" id="1434072.SAMN05216210_2742"/>
<dbReference type="GO" id="GO:0016874">
    <property type="term" value="F:ligase activity"/>
    <property type="evidence" value="ECO:0007669"/>
    <property type="project" value="UniProtKB-KW"/>
</dbReference>
<dbReference type="GO" id="GO:0008664">
    <property type="term" value="F:RNA 2',3'-cyclic 3'-phosphodiesterase activity"/>
    <property type="evidence" value="ECO:0007669"/>
    <property type="project" value="UniProtKB-EC"/>
</dbReference>
<feature type="active site" description="Proton donor" evidence="2">
    <location>
        <position position="41"/>
    </location>
</feature>
<feature type="short sequence motif" description="HXTX 2" evidence="2">
    <location>
        <begin position="121"/>
        <end position="124"/>
    </location>
</feature>
<dbReference type="InterPro" id="IPR009097">
    <property type="entry name" value="Cyclic_Pdiesterase"/>
</dbReference>
<dbReference type="SUPFAM" id="SSF55144">
    <property type="entry name" value="LigT-like"/>
    <property type="match status" value="1"/>
</dbReference>
<organism evidence="3 4">
    <name type="scientific">Halopseudomonas salegens</name>
    <dbReference type="NCBI Taxonomy" id="1434072"/>
    <lineage>
        <taxon>Bacteria</taxon>
        <taxon>Pseudomonadati</taxon>
        <taxon>Pseudomonadota</taxon>
        <taxon>Gammaproteobacteria</taxon>
        <taxon>Pseudomonadales</taxon>
        <taxon>Pseudomonadaceae</taxon>
        <taxon>Halopseudomonas</taxon>
    </lineage>
</organism>
<proteinExistence type="inferred from homology"/>
<dbReference type="PANTHER" id="PTHR35561">
    <property type="entry name" value="RNA 2',3'-CYCLIC PHOSPHODIESTERASE"/>
    <property type="match status" value="1"/>
</dbReference>
<dbReference type="PANTHER" id="PTHR35561:SF1">
    <property type="entry name" value="RNA 2',3'-CYCLIC PHOSPHODIESTERASE"/>
    <property type="match status" value="1"/>
</dbReference>
<feature type="short sequence motif" description="HXTX 1" evidence="2">
    <location>
        <begin position="41"/>
        <end position="44"/>
    </location>
</feature>
<dbReference type="GO" id="GO:0004113">
    <property type="term" value="F:2',3'-cyclic-nucleotide 3'-phosphodiesterase activity"/>
    <property type="evidence" value="ECO:0007669"/>
    <property type="project" value="InterPro"/>
</dbReference>
<keyword evidence="3" id="KW-0436">Ligase</keyword>
<keyword evidence="4" id="KW-1185">Reference proteome</keyword>
<dbReference type="EC" id="3.1.4.58" evidence="2"/>
<dbReference type="Proteomes" id="UP000243924">
    <property type="component" value="Chromosome I"/>
</dbReference>
<dbReference type="HAMAP" id="MF_01940">
    <property type="entry name" value="RNA_CPDase"/>
    <property type="match status" value="1"/>
</dbReference>
<dbReference type="InterPro" id="IPR004175">
    <property type="entry name" value="RNA_CPDase"/>
</dbReference>
<keyword evidence="1 2" id="KW-0378">Hydrolase</keyword>
<dbReference type="OrthoDB" id="7061261at2"/>
<protein>
    <recommendedName>
        <fullName evidence="2">RNA 2',3'-cyclic phosphodiesterase</fullName>
        <shortName evidence="2">RNA 2',3'-CPDase</shortName>
        <ecNumber evidence="2">3.1.4.58</ecNumber>
    </recommendedName>
</protein>
<evidence type="ECO:0000313" key="3">
    <source>
        <dbReference type="EMBL" id="SDU26318.1"/>
    </source>
</evidence>
<evidence type="ECO:0000256" key="2">
    <source>
        <dbReference type="HAMAP-Rule" id="MF_01940"/>
    </source>
</evidence>
<dbReference type="EMBL" id="LT629787">
    <property type="protein sequence ID" value="SDU26318.1"/>
    <property type="molecule type" value="Genomic_DNA"/>
</dbReference>
<dbReference type="NCBIfam" id="TIGR02258">
    <property type="entry name" value="2_5_ligase"/>
    <property type="match status" value="1"/>
</dbReference>
<comment type="catalytic activity">
    <reaction evidence="2">
        <text>a 3'-end 2',3'-cyclophospho-ribonucleotide-RNA + H2O = a 3'-end 2'-phospho-ribonucleotide-RNA + H(+)</text>
        <dbReference type="Rhea" id="RHEA:11828"/>
        <dbReference type="Rhea" id="RHEA-COMP:10464"/>
        <dbReference type="Rhea" id="RHEA-COMP:17353"/>
        <dbReference type="ChEBI" id="CHEBI:15377"/>
        <dbReference type="ChEBI" id="CHEBI:15378"/>
        <dbReference type="ChEBI" id="CHEBI:83064"/>
        <dbReference type="ChEBI" id="CHEBI:173113"/>
        <dbReference type="EC" id="3.1.4.58"/>
    </reaction>
</comment>
<accession>A0A1H2H438</accession>
<dbReference type="RefSeq" id="WP_092387785.1">
    <property type="nucleotide sequence ID" value="NZ_LT629787.1"/>
</dbReference>
<sequence>MENSGKRLFIGLELPGSLQRLLARLTTDLPGARWHLPQDLHITVRFLGQLDPVRQQDIHQLLKQSAITPFSLQVSGIGHFDQRILWAGLAPSPSLQAMKQQLDQSLQALNLPAEMHDYHPHITLARIRAGHQSSLNDFVEAHHELALPAWGVTHVSLFESRNNGQGRYHVLGRYPLRQPHHA</sequence>
<dbReference type="Pfam" id="PF13563">
    <property type="entry name" value="2_5_RNA_ligase2"/>
    <property type="match status" value="1"/>
</dbReference>
<evidence type="ECO:0000256" key="1">
    <source>
        <dbReference type="ARBA" id="ARBA00022801"/>
    </source>
</evidence>
<evidence type="ECO:0000313" key="4">
    <source>
        <dbReference type="Proteomes" id="UP000243924"/>
    </source>
</evidence>